<reference evidence="3 4" key="1">
    <citation type="submission" date="2021-06" db="EMBL/GenBank/DDBJ databases">
        <authorList>
            <person name="Palmer J.M."/>
        </authorList>
    </citation>
    <scope>NUCLEOTIDE SEQUENCE [LARGE SCALE GENOMIC DNA]</scope>
    <source>
        <strain evidence="4">if_2019</strain>
        <tissue evidence="3">Muscle</tissue>
    </source>
</reference>
<evidence type="ECO:0000313" key="4">
    <source>
        <dbReference type="Proteomes" id="UP001482620"/>
    </source>
</evidence>
<dbReference type="PROSITE" id="PS51456">
    <property type="entry name" value="MYOSIN_MOTOR"/>
    <property type="match status" value="1"/>
</dbReference>
<gene>
    <name evidence="3" type="ORF">ILYODFUR_031860</name>
</gene>
<dbReference type="Gene3D" id="1.20.120.720">
    <property type="entry name" value="Myosin VI head, motor domain, U50 subdomain"/>
    <property type="match status" value="1"/>
</dbReference>
<comment type="caution">
    <text evidence="1">Lacks conserved residue(s) required for the propagation of feature annotation.</text>
</comment>
<dbReference type="SUPFAM" id="SSF52540">
    <property type="entry name" value="P-loop containing nucleoside triphosphate hydrolases"/>
    <property type="match status" value="1"/>
</dbReference>
<comment type="caution">
    <text evidence="3">The sequence shown here is derived from an EMBL/GenBank/DDBJ whole genome shotgun (WGS) entry which is preliminary data.</text>
</comment>
<evidence type="ECO:0000313" key="3">
    <source>
        <dbReference type="EMBL" id="MEQ2222960.1"/>
    </source>
</evidence>
<comment type="similarity">
    <text evidence="1">Belongs to the TRAFAC class myosin-kinesin ATPase superfamily. Myosin family.</text>
</comment>
<protein>
    <recommendedName>
        <fullName evidence="2">Myosin motor domain-containing protein</fullName>
    </recommendedName>
</protein>
<proteinExistence type="inferred from homology"/>
<evidence type="ECO:0000256" key="1">
    <source>
        <dbReference type="PROSITE-ProRule" id="PRU00782"/>
    </source>
</evidence>
<name>A0ABV0SQT8_9TELE</name>
<organism evidence="3 4">
    <name type="scientific">Ilyodon furcidens</name>
    <name type="common">goldbreast splitfin</name>
    <dbReference type="NCBI Taxonomy" id="33524"/>
    <lineage>
        <taxon>Eukaryota</taxon>
        <taxon>Metazoa</taxon>
        <taxon>Chordata</taxon>
        <taxon>Craniata</taxon>
        <taxon>Vertebrata</taxon>
        <taxon>Euteleostomi</taxon>
        <taxon>Actinopterygii</taxon>
        <taxon>Neopterygii</taxon>
        <taxon>Teleostei</taxon>
        <taxon>Neoteleostei</taxon>
        <taxon>Acanthomorphata</taxon>
        <taxon>Ovalentaria</taxon>
        <taxon>Atherinomorphae</taxon>
        <taxon>Cyprinodontiformes</taxon>
        <taxon>Goodeidae</taxon>
        <taxon>Ilyodon</taxon>
    </lineage>
</organism>
<keyword evidence="1" id="KW-0505">Motor protein</keyword>
<accession>A0ABV0SQT8</accession>
<evidence type="ECO:0000259" key="2">
    <source>
        <dbReference type="PROSITE" id="PS51456"/>
    </source>
</evidence>
<feature type="domain" description="Myosin motor" evidence="2">
    <location>
        <begin position="1"/>
        <end position="166"/>
    </location>
</feature>
<keyword evidence="4" id="KW-1185">Reference proteome</keyword>
<dbReference type="EMBL" id="JAHRIQ010005035">
    <property type="protein sequence ID" value="MEQ2222960.1"/>
    <property type="molecule type" value="Genomic_DNA"/>
</dbReference>
<keyword evidence="1" id="KW-0518">Myosin</keyword>
<dbReference type="InterPro" id="IPR001609">
    <property type="entry name" value="Myosin_head_motor_dom-like"/>
</dbReference>
<dbReference type="Proteomes" id="UP001482620">
    <property type="component" value="Unassembled WGS sequence"/>
</dbReference>
<sequence length="166" mass="18315">MNSSSGTKLLRHGLAHAGRTELHLNQMYESSDFGIHPHSKTEDKQRALQQFTKLQAAMKVLGISVEEQKALWLILGAIYHLGAAGATNDGDEGVEGDLPTFQIRFLTGRRQFARHEWAQKAAYLLGCTLDELSSLIFKNQARGVQPLFRGHTDDSGQGDSLGKNLQ</sequence>
<dbReference type="InterPro" id="IPR027417">
    <property type="entry name" value="P-loop_NTPase"/>
</dbReference>
<keyword evidence="1" id="KW-0009">Actin-binding</keyword>